<dbReference type="GO" id="GO:0003677">
    <property type="term" value="F:DNA binding"/>
    <property type="evidence" value="ECO:0007669"/>
    <property type="project" value="UniProtKB-KW"/>
</dbReference>
<keyword evidence="4" id="KW-1133">Transmembrane helix</keyword>
<dbReference type="InterPro" id="IPR036388">
    <property type="entry name" value="WH-like_DNA-bd_sf"/>
</dbReference>
<keyword evidence="4" id="KW-0812">Transmembrane</keyword>
<keyword evidence="3" id="KW-0804">Transcription</keyword>
<gene>
    <name evidence="6" type="ORF">GQF63_15500</name>
</gene>
<accession>A0A6N8L6R6</accession>
<dbReference type="SUPFAM" id="SSF46894">
    <property type="entry name" value="C-terminal effector domain of the bipartite response regulators"/>
    <property type="match status" value="1"/>
</dbReference>
<evidence type="ECO:0000313" key="7">
    <source>
        <dbReference type="Proteomes" id="UP000435036"/>
    </source>
</evidence>
<dbReference type="OrthoDB" id="9797341at2"/>
<evidence type="ECO:0000313" key="6">
    <source>
        <dbReference type="EMBL" id="MVZ63432.1"/>
    </source>
</evidence>
<dbReference type="InterPro" id="IPR016032">
    <property type="entry name" value="Sig_transdc_resp-reg_C-effctor"/>
</dbReference>
<dbReference type="Gene3D" id="1.10.10.10">
    <property type="entry name" value="Winged helix-like DNA-binding domain superfamily/Winged helix DNA-binding domain"/>
    <property type="match status" value="1"/>
</dbReference>
<dbReference type="PANTHER" id="PTHR44688">
    <property type="entry name" value="DNA-BINDING TRANSCRIPTIONAL ACTIVATOR DEVR_DOSR"/>
    <property type="match status" value="1"/>
</dbReference>
<dbReference type="InterPro" id="IPR000792">
    <property type="entry name" value="Tscrpt_reg_LuxR_C"/>
</dbReference>
<protein>
    <recommendedName>
        <fullName evidence="5">HTH luxR-type domain-containing protein</fullName>
    </recommendedName>
</protein>
<evidence type="ECO:0000256" key="2">
    <source>
        <dbReference type="ARBA" id="ARBA00023125"/>
    </source>
</evidence>
<sequence>MEAFHKGLAYADQYKMDIYRIIMYETMTKLYKDRGDYKNAFAYQMQVSDARTKYNANNVSGTLTELEKELLFNRKAQEVGKEKQQKIYLSIISVILLLLLGTFARLFVVSRQKRELMEKENSYIRQEVEVLTHELSQLGPSKIDLKSFSLTSRQLDIIRLVQEGKTNKQIGEFLFISENTVKYHLKQIYETLGVVSRTELRSQCSSSLNV</sequence>
<evidence type="ECO:0000256" key="3">
    <source>
        <dbReference type="ARBA" id="ARBA00023163"/>
    </source>
</evidence>
<dbReference type="AlphaFoldDB" id="A0A6N8L6R6"/>
<evidence type="ECO:0000259" key="5">
    <source>
        <dbReference type="PROSITE" id="PS50043"/>
    </source>
</evidence>
<evidence type="ECO:0000256" key="4">
    <source>
        <dbReference type="SAM" id="Phobius"/>
    </source>
</evidence>
<feature type="domain" description="HTH luxR-type" evidence="5">
    <location>
        <begin position="143"/>
        <end position="208"/>
    </location>
</feature>
<proteinExistence type="predicted"/>
<evidence type="ECO:0000256" key="1">
    <source>
        <dbReference type="ARBA" id="ARBA00023015"/>
    </source>
</evidence>
<dbReference type="PROSITE" id="PS50043">
    <property type="entry name" value="HTH_LUXR_2"/>
    <property type="match status" value="1"/>
</dbReference>
<keyword evidence="7" id="KW-1185">Reference proteome</keyword>
<reference evidence="6 7" key="1">
    <citation type="submission" date="2019-12" db="EMBL/GenBank/DDBJ databases">
        <authorList>
            <person name="Dong K."/>
        </authorList>
    </citation>
    <scope>NUCLEOTIDE SEQUENCE [LARGE SCALE GENOMIC DNA]</scope>
    <source>
        <strain evidence="6 7">JCM 31225</strain>
    </source>
</reference>
<feature type="transmembrane region" description="Helical" evidence="4">
    <location>
        <begin position="87"/>
        <end position="108"/>
    </location>
</feature>
<dbReference type="PANTHER" id="PTHR44688:SF16">
    <property type="entry name" value="DNA-BINDING TRANSCRIPTIONAL ACTIVATOR DEVR_DOSR"/>
    <property type="match status" value="1"/>
</dbReference>
<dbReference type="SMART" id="SM00421">
    <property type="entry name" value="HTH_LUXR"/>
    <property type="match status" value="1"/>
</dbReference>
<comment type="caution">
    <text evidence="6">The sequence shown here is derived from an EMBL/GenBank/DDBJ whole genome shotgun (WGS) entry which is preliminary data.</text>
</comment>
<name>A0A6N8L6R6_9SPHI</name>
<keyword evidence="2" id="KW-0238">DNA-binding</keyword>
<dbReference type="GO" id="GO:0006355">
    <property type="term" value="P:regulation of DNA-templated transcription"/>
    <property type="evidence" value="ECO:0007669"/>
    <property type="project" value="InterPro"/>
</dbReference>
<organism evidence="6 7">
    <name type="scientific">Sphingobacterium humi</name>
    <dbReference type="NCBI Taxonomy" id="1796905"/>
    <lineage>
        <taxon>Bacteria</taxon>
        <taxon>Pseudomonadati</taxon>
        <taxon>Bacteroidota</taxon>
        <taxon>Sphingobacteriia</taxon>
        <taxon>Sphingobacteriales</taxon>
        <taxon>Sphingobacteriaceae</taxon>
        <taxon>Sphingobacterium</taxon>
    </lineage>
</organism>
<dbReference type="EMBL" id="WSQA01000013">
    <property type="protein sequence ID" value="MVZ63432.1"/>
    <property type="molecule type" value="Genomic_DNA"/>
</dbReference>
<keyword evidence="1" id="KW-0805">Transcription regulation</keyword>
<dbReference type="PRINTS" id="PR00038">
    <property type="entry name" value="HTHLUXR"/>
</dbReference>
<dbReference type="Proteomes" id="UP000435036">
    <property type="component" value="Unassembled WGS sequence"/>
</dbReference>
<keyword evidence="4" id="KW-0472">Membrane</keyword>
<dbReference type="CDD" id="cd06170">
    <property type="entry name" value="LuxR_C_like"/>
    <property type="match status" value="1"/>
</dbReference>
<dbReference type="Pfam" id="PF00196">
    <property type="entry name" value="GerE"/>
    <property type="match status" value="1"/>
</dbReference>